<dbReference type="GO" id="GO:0004332">
    <property type="term" value="F:fructose-bisphosphate aldolase activity"/>
    <property type="evidence" value="ECO:0007669"/>
    <property type="project" value="UniProtKB-EC"/>
</dbReference>
<dbReference type="Proteomes" id="UP000254634">
    <property type="component" value="Unassembled WGS sequence"/>
</dbReference>
<organism evidence="4 5">
    <name type="scientific">Streptococcus massiliensis</name>
    <dbReference type="NCBI Taxonomy" id="313439"/>
    <lineage>
        <taxon>Bacteria</taxon>
        <taxon>Bacillati</taxon>
        <taxon>Bacillota</taxon>
        <taxon>Bacilli</taxon>
        <taxon>Lactobacillales</taxon>
        <taxon>Streptococcaceae</taxon>
        <taxon>Streptococcus</taxon>
    </lineage>
</organism>
<dbReference type="PIRSF" id="PIRSF001359">
    <property type="entry name" value="F_bP_aldolase_II"/>
    <property type="match status" value="1"/>
</dbReference>
<feature type="binding site" evidence="3">
    <location>
        <position position="82"/>
    </location>
    <ligand>
        <name>Zn(2+)</name>
        <dbReference type="ChEBI" id="CHEBI:29105"/>
        <label>1</label>
        <note>catalytic</note>
    </ligand>
</feature>
<proteinExistence type="predicted"/>
<dbReference type="InterPro" id="IPR000771">
    <property type="entry name" value="FBA_II"/>
</dbReference>
<feature type="active site" description="Proton donor" evidence="1">
    <location>
        <position position="81"/>
    </location>
</feature>
<dbReference type="InterPro" id="IPR013785">
    <property type="entry name" value="Aldolase_TIM"/>
</dbReference>
<dbReference type="GO" id="GO:0005975">
    <property type="term" value="P:carbohydrate metabolic process"/>
    <property type="evidence" value="ECO:0007669"/>
    <property type="project" value="InterPro"/>
</dbReference>
<dbReference type="OrthoDB" id="9803995at2"/>
<dbReference type="AlphaFoldDB" id="A0A380KZL2"/>
<dbReference type="RefSeq" id="WP_018370986.1">
    <property type="nucleotide sequence ID" value="NZ_UHFR01000005.1"/>
</dbReference>
<dbReference type="CDD" id="cd00947">
    <property type="entry name" value="TBP_aldolase_IIB"/>
    <property type="match status" value="1"/>
</dbReference>
<evidence type="ECO:0000256" key="2">
    <source>
        <dbReference type="PIRSR" id="PIRSR001359-2"/>
    </source>
</evidence>
<dbReference type="PANTHER" id="PTHR30304:SF0">
    <property type="entry name" value="D-TAGATOSE-1,6-BISPHOSPHATE ALDOLASE SUBUNIT GATY-RELATED"/>
    <property type="match status" value="1"/>
</dbReference>
<dbReference type="GO" id="GO:0008270">
    <property type="term" value="F:zinc ion binding"/>
    <property type="evidence" value="ECO:0007669"/>
    <property type="project" value="InterPro"/>
</dbReference>
<dbReference type="PANTHER" id="PTHR30304">
    <property type="entry name" value="D-TAGATOSE-1,6-BISPHOSPHATE ALDOLASE"/>
    <property type="match status" value="1"/>
</dbReference>
<feature type="binding site" evidence="2">
    <location>
        <begin position="208"/>
        <end position="210"/>
    </location>
    <ligand>
        <name>dihydroxyacetone phosphate</name>
        <dbReference type="ChEBI" id="CHEBI:57642"/>
    </ligand>
</feature>
<evidence type="ECO:0000313" key="4">
    <source>
        <dbReference type="EMBL" id="SUN77433.1"/>
    </source>
</evidence>
<feature type="binding site" evidence="3">
    <location>
        <position position="103"/>
    </location>
    <ligand>
        <name>Zn(2+)</name>
        <dbReference type="ChEBI" id="CHEBI:29105"/>
        <label>2</label>
    </ligand>
</feature>
<dbReference type="Pfam" id="PF01116">
    <property type="entry name" value="F_bP_aldolase"/>
    <property type="match status" value="1"/>
</dbReference>
<dbReference type="STRING" id="1123307.GCA_000380065_00300"/>
<comment type="cofactor">
    <cofactor evidence="3">
        <name>Zn(2+)</name>
        <dbReference type="ChEBI" id="CHEBI:29105"/>
    </cofactor>
    <text evidence="3">Binds 2 Zn(2+) ions per subunit. One is catalytic and the other provides a structural contribution.</text>
</comment>
<dbReference type="NCBIfam" id="TIGR00167">
    <property type="entry name" value="cbbA"/>
    <property type="match status" value="1"/>
</dbReference>
<keyword evidence="5" id="KW-1185">Reference proteome</keyword>
<name>A0A380KZL2_9STRE</name>
<keyword evidence="3" id="KW-0862">Zinc</keyword>
<feature type="binding site" evidence="3">
    <location>
        <position position="207"/>
    </location>
    <ligand>
        <name>Zn(2+)</name>
        <dbReference type="ChEBI" id="CHEBI:29105"/>
        <label>1</label>
        <note>catalytic</note>
    </ligand>
</feature>
<dbReference type="EC" id="4.1.2.13" evidence="4"/>
<dbReference type="EMBL" id="UHFR01000005">
    <property type="protein sequence ID" value="SUN77433.1"/>
    <property type="molecule type" value="Genomic_DNA"/>
</dbReference>
<feature type="binding site" evidence="2">
    <location>
        <begin position="229"/>
        <end position="232"/>
    </location>
    <ligand>
        <name>dihydroxyacetone phosphate</name>
        <dbReference type="ChEBI" id="CHEBI:57642"/>
    </ligand>
</feature>
<sequence length="276" mass="30605">MLVTSKELLQYAKKHHFAVPATNFVNLESARAYVKTAEKLGLPLILAFAQAHMDMISLEEAALIGKYYAENSSTSVILHLDHGQDFDTIEKAIQLGFNSVMIDASTMPFEENISLTKRVVEMAHSYGVDVESEIGHVGSGTNYENHDLSDSIYTEVEDAARFVKETNTDTLAVSIGTAHGFYQGTPVISFDRLHEISKEVDVPLVLHGGSSSGDNNLHRCATEGISKINIFTDFMVAAVNQDKKVELTAFSKEAEKNMSETLEHYFNVFATKEYKR</sequence>
<gene>
    <name evidence="4" type="primary">fba</name>
    <name evidence="4" type="ORF">NCTC13765_01958</name>
</gene>
<feature type="binding site" evidence="2">
    <location>
        <position position="180"/>
    </location>
    <ligand>
        <name>dihydroxyacetone phosphate</name>
        <dbReference type="ChEBI" id="CHEBI:57642"/>
    </ligand>
</feature>
<dbReference type="InterPro" id="IPR050246">
    <property type="entry name" value="Class_II_FBP_aldolase"/>
</dbReference>
<accession>A0A380KZL2</accession>
<evidence type="ECO:0000313" key="5">
    <source>
        <dbReference type="Proteomes" id="UP000254634"/>
    </source>
</evidence>
<dbReference type="Gene3D" id="3.20.20.70">
    <property type="entry name" value="Aldolase class I"/>
    <property type="match status" value="1"/>
</dbReference>
<dbReference type="GO" id="GO:0009025">
    <property type="term" value="F:tagatose-bisphosphate aldolase activity"/>
    <property type="evidence" value="ECO:0007669"/>
    <property type="project" value="UniProtKB-EC"/>
</dbReference>
<reference evidence="4" key="1">
    <citation type="submission" date="2018-06" db="EMBL/GenBank/DDBJ databases">
        <authorList>
            <consortium name="Pathogen Informatics"/>
            <person name="Doyle S."/>
        </authorList>
    </citation>
    <scope>NUCLEOTIDE SEQUENCE [LARGE SCALE GENOMIC DNA]</scope>
    <source>
        <strain evidence="4">NCTC13765</strain>
    </source>
</reference>
<feature type="binding site" evidence="3">
    <location>
        <position position="133"/>
    </location>
    <ligand>
        <name>Zn(2+)</name>
        <dbReference type="ChEBI" id="CHEBI:29105"/>
        <label>2</label>
    </ligand>
</feature>
<protein>
    <submittedName>
        <fullName evidence="4">Fructose-bisphosphate aldolase, class II</fullName>
        <ecNumber evidence="4">4.1.2.13</ecNumber>
        <ecNumber evidence="4">4.1.2.40</ecNumber>
    </submittedName>
</protein>
<feature type="binding site" evidence="3">
    <location>
        <position position="179"/>
    </location>
    <ligand>
        <name>Zn(2+)</name>
        <dbReference type="ChEBI" id="CHEBI:29105"/>
        <label>1</label>
        <note>catalytic</note>
    </ligand>
</feature>
<keyword evidence="3" id="KW-0479">Metal-binding</keyword>
<dbReference type="SUPFAM" id="SSF51569">
    <property type="entry name" value="Aldolase"/>
    <property type="match status" value="1"/>
</dbReference>
<evidence type="ECO:0000256" key="3">
    <source>
        <dbReference type="PIRSR" id="PIRSR001359-3"/>
    </source>
</evidence>
<keyword evidence="4" id="KW-0456">Lyase</keyword>
<dbReference type="EC" id="4.1.2.40" evidence="4"/>
<evidence type="ECO:0000256" key="1">
    <source>
        <dbReference type="PIRSR" id="PIRSR001359-1"/>
    </source>
</evidence>